<reference evidence="12 13" key="1">
    <citation type="submission" date="2018-08" db="EMBL/GenBank/DDBJ databases">
        <title>A genome reference for cultivated species of the human gut microbiota.</title>
        <authorList>
            <person name="Zou Y."/>
            <person name="Xue W."/>
            <person name="Luo G."/>
        </authorList>
    </citation>
    <scope>NUCLEOTIDE SEQUENCE [LARGE SCALE GENOMIC DNA]</scope>
    <source>
        <strain evidence="12 13">AF42-21</strain>
    </source>
</reference>
<dbReference type="Pfam" id="PF00486">
    <property type="entry name" value="Trans_reg_C"/>
    <property type="match status" value="1"/>
</dbReference>
<dbReference type="SMART" id="SM00448">
    <property type="entry name" value="REC"/>
    <property type="match status" value="1"/>
</dbReference>
<dbReference type="Gene3D" id="1.10.10.10">
    <property type="entry name" value="Winged helix-like DNA-binding domain superfamily/Winged helix DNA-binding domain"/>
    <property type="match status" value="1"/>
</dbReference>
<dbReference type="SMART" id="SM00862">
    <property type="entry name" value="Trans_reg_C"/>
    <property type="match status" value="1"/>
</dbReference>
<keyword evidence="2 8" id="KW-0597">Phosphoprotein</keyword>
<evidence type="ECO:0000259" key="11">
    <source>
        <dbReference type="PROSITE" id="PS51755"/>
    </source>
</evidence>
<evidence type="ECO:0000256" key="8">
    <source>
        <dbReference type="PROSITE-ProRule" id="PRU00169"/>
    </source>
</evidence>
<dbReference type="InterPro" id="IPR039420">
    <property type="entry name" value="WalR-like"/>
</dbReference>
<keyword evidence="3" id="KW-0902">Two-component regulatory system</keyword>
<evidence type="ECO:0000256" key="4">
    <source>
        <dbReference type="ARBA" id="ARBA00023015"/>
    </source>
</evidence>
<comment type="function">
    <text evidence="7">May play the central regulatory role in sporulation. It may be an element of the effector pathway responsible for the activation of sporulation genes in response to nutritional stress. Spo0A may act in concert with spo0H (a sigma factor) to control the expression of some genes that are critical to the sporulation process.</text>
</comment>
<dbReference type="Proteomes" id="UP000284152">
    <property type="component" value="Unassembled WGS sequence"/>
</dbReference>
<dbReference type="FunFam" id="1.10.10.10:FF:000018">
    <property type="entry name" value="DNA-binding response regulator ResD"/>
    <property type="match status" value="1"/>
</dbReference>
<evidence type="ECO:0000256" key="6">
    <source>
        <dbReference type="ARBA" id="ARBA00023163"/>
    </source>
</evidence>
<dbReference type="InterPro" id="IPR016032">
    <property type="entry name" value="Sig_transdc_resp-reg_C-effctor"/>
</dbReference>
<keyword evidence="4" id="KW-0805">Transcription regulation</keyword>
<evidence type="ECO:0000313" key="13">
    <source>
        <dbReference type="Proteomes" id="UP000284152"/>
    </source>
</evidence>
<evidence type="ECO:0000256" key="2">
    <source>
        <dbReference type="ARBA" id="ARBA00022553"/>
    </source>
</evidence>
<name>A0A415H1T6_9FIRM</name>
<dbReference type="GO" id="GO:0006355">
    <property type="term" value="P:regulation of DNA-templated transcription"/>
    <property type="evidence" value="ECO:0007669"/>
    <property type="project" value="InterPro"/>
</dbReference>
<accession>A0A415H1T6</accession>
<feature type="modified residue" description="4-aspartylphosphate" evidence="8">
    <location>
        <position position="55"/>
    </location>
</feature>
<dbReference type="PROSITE" id="PS51755">
    <property type="entry name" value="OMPR_PHOB"/>
    <property type="match status" value="1"/>
</dbReference>
<evidence type="ECO:0000256" key="3">
    <source>
        <dbReference type="ARBA" id="ARBA00023012"/>
    </source>
</evidence>
<keyword evidence="6" id="KW-0804">Transcription</keyword>
<dbReference type="PANTHER" id="PTHR48111">
    <property type="entry name" value="REGULATOR OF RPOS"/>
    <property type="match status" value="1"/>
</dbReference>
<evidence type="ECO:0000259" key="10">
    <source>
        <dbReference type="PROSITE" id="PS50110"/>
    </source>
</evidence>
<feature type="domain" description="OmpR/PhoB-type" evidence="11">
    <location>
        <begin position="159"/>
        <end position="258"/>
    </location>
</feature>
<dbReference type="InterPro" id="IPR036388">
    <property type="entry name" value="WH-like_DNA-bd_sf"/>
</dbReference>
<dbReference type="GO" id="GO:0032993">
    <property type="term" value="C:protein-DNA complex"/>
    <property type="evidence" value="ECO:0007669"/>
    <property type="project" value="TreeGrafter"/>
</dbReference>
<dbReference type="InterPro" id="IPR001867">
    <property type="entry name" value="OmpR/PhoB-type_DNA-bd"/>
</dbReference>
<dbReference type="SUPFAM" id="SSF52172">
    <property type="entry name" value="CheY-like"/>
    <property type="match status" value="1"/>
</dbReference>
<evidence type="ECO:0000313" key="12">
    <source>
        <dbReference type="EMBL" id="RHK60100.1"/>
    </source>
</evidence>
<proteinExistence type="predicted"/>
<protein>
    <recommendedName>
        <fullName evidence="1">Stage 0 sporulation protein A homolog</fullName>
    </recommendedName>
</protein>
<comment type="caution">
    <text evidence="12">The sequence shown here is derived from an EMBL/GenBank/DDBJ whole genome shotgun (WGS) entry which is preliminary data.</text>
</comment>
<evidence type="ECO:0000256" key="7">
    <source>
        <dbReference type="ARBA" id="ARBA00024867"/>
    </source>
</evidence>
<sequence>MEDKTCILIVDDNPEIREIINVLLGGEGFEVSEAENGAQALTLIEQQDFDLIILDIMMPGPNGYQTCRKIRELSNAPILFLSARTKESDKTLGFSSGGDDYLAKPFSYNELISRSKALIRRYQVYKGKNESGNQSINSASVNPTADPIASTSNASDSRHRILLFHDLEINQTVREVHKNGQLLDLTETEYSMLELLVVNRHQTFSAQRLFESVWQEPYYYGANNTVTVHIRNLRSKVEDHPGNPELIKTVWGKGYRCD</sequence>
<dbReference type="SUPFAM" id="SSF46894">
    <property type="entry name" value="C-terminal effector domain of the bipartite response regulators"/>
    <property type="match status" value="1"/>
</dbReference>
<dbReference type="PANTHER" id="PTHR48111:SF2">
    <property type="entry name" value="RESPONSE REGULATOR SAER"/>
    <property type="match status" value="1"/>
</dbReference>
<dbReference type="GO" id="GO:0000156">
    <property type="term" value="F:phosphorelay response regulator activity"/>
    <property type="evidence" value="ECO:0007669"/>
    <property type="project" value="TreeGrafter"/>
</dbReference>
<dbReference type="GO" id="GO:0000976">
    <property type="term" value="F:transcription cis-regulatory region binding"/>
    <property type="evidence" value="ECO:0007669"/>
    <property type="project" value="TreeGrafter"/>
</dbReference>
<dbReference type="Pfam" id="PF00072">
    <property type="entry name" value="Response_reg"/>
    <property type="match status" value="1"/>
</dbReference>
<evidence type="ECO:0000256" key="1">
    <source>
        <dbReference type="ARBA" id="ARBA00018672"/>
    </source>
</evidence>
<dbReference type="InterPro" id="IPR011006">
    <property type="entry name" value="CheY-like_superfamily"/>
</dbReference>
<dbReference type="EMBL" id="QRNS01000038">
    <property type="protein sequence ID" value="RHK60100.1"/>
    <property type="molecule type" value="Genomic_DNA"/>
</dbReference>
<dbReference type="FunFam" id="3.40.50.2300:FF:000001">
    <property type="entry name" value="DNA-binding response regulator PhoB"/>
    <property type="match status" value="1"/>
</dbReference>
<gene>
    <name evidence="12" type="ORF">DW054_15005</name>
</gene>
<evidence type="ECO:0000256" key="9">
    <source>
        <dbReference type="PROSITE-ProRule" id="PRU01091"/>
    </source>
</evidence>
<evidence type="ECO:0000256" key="5">
    <source>
        <dbReference type="ARBA" id="ARBA00023125"/>
    </source>
</evidence>
<dbReference type="CDD" id="cd00383">
    <property type="entry name" value="trans_reg_C"/>
    <property type="match status" value="1"/>
</dbReference>
<dbReference type="GO" id="GO:0005829">
    <property type="term" value="C:cytosol"/>
    <property type="evidence" value="ECO:0007669"/>
    <property type="project" value="TreeGrafter"/>
</dbReference>
<dbReference type="Gene3D" id="3.40.50.2300">
    <property type="match status" value="1"/>
</dbReference>
<dbReference type="CDD" id="cd17574">
    <property type="entry name" value="REC_OmpR"/>
    <property type="match status" value="1"/>
</dbReference>
<keyword evidence="5 9" id="KW-0238">DNA-binding</keyword>
<feature type="domain" description="Response regulatory" evidence="10">
    <location>
        <begin position="6"/>
        <end position="119"/>
    </location>
</feature>
<organism evidence="12 13">
    <name type="scientific">Dorea formicigenerans</name>
    <dbReference type="NCBI Taxonomy" id="39486"/>
    <lineage>
        <taxon>Bacteria</taxon>
        <taxon>Bacillati</taxon>
        <taxon>Bacillota</taxon>
        <taxon>Clostridia</taxon>
        <taxon>Lachnospirales</taxon>
        <taxon>Lachnospiraceae</taxon>
        <taxon>Dorea</taxon>
    </lineage>
</organism>
<dbReference type="AlphaFoldDB" id="A0A415H1T6"/>
<feature type="DNA-binding region" description="OmpR/PhoB-type" evidence="9">
    <location>
        <begin position="159"/>
        <end position="258"/>
    </location>
</feature>
<dbReference type="PROSITE" id="PS50110">
    <property type="entry name" value="RESPONSE_REGULATORY"/>
    <property type="match status" value="1"/>
</dbReference>
<dbReference type="InterPro" id="IPR001789">
    <property type="entry name" value="Sig_transdc_resp-reg_receiver"/>
</dbReference>